<name>A0A167GPJ6_METRR</name>
<reference evidence="2 3" key="1">
    <citation type="journal article" date="2016" name="Genome Biol. Evol.">
        <title>Divergent and convergent evolution of fungal pathogenicity.</title>
        <authorList>
            <person name="Shang Y."/>
            <person name="Xiao G."/>
            <person name="Zheng P."/>
            <person name="Cen K."/>
            <person name="Zhan S."/>
            <person name="Wang C."/>
        </authorList>
    </citation>
    <scope>NUCLEOTIDE SEQUENCE [LARGE SCALE GENOMIC DNA]</scope>
    <source>
        <strain evidence="2 3">RCEF 4871</strain>
    </source>
</reference>
<dbReference type="EMBL" id="AZHC01000006">
    <property type="protein sequence ID" value="OAA46911.1"/>
    <property type="molecule type" value="Genomic_DNA"/>
</dbReference>
<keyword evidence="3" id="KW-1185">Reference proteome</keyword>
<organism evidence="2 3">
    <name type="scientific">Metarhizium rileyi (strain RCEF 4871)</name>
    <name type="common">Nomuraea rileyi</name>
    <dbReference type="NCBI Taxonomy" id="1649241"/>
    <lineage>
        <taxon>Eukaryota</taxon>
        <taxon>Fungi</taxon>
        <taxon>Dikarya</taxon>
        <taxon>Ascomycota</taxon>
        <taxon>Pezizomycotina</taxon>
        <taxon>Sordariomycetes</taxon>
        <taxon>Hypocreomycetidae</taxon>
        <taxon>Hypocreales</taxon>
        <taxon>Clavicipitaceae</taxon>
        <taxon>Metarhizium</taxon>
    </lineage>
</organism>
<dbReference type="AlphaFoldDB" id="A0A167GPJ6"/>
<feature type="compositionally biased region" description="Basic and acidic residues" evidence="1">
    <location>
        <begin position="129"/>
        <end position="138"/>
    </location>
</feature>
<dbReference type="Proteomes" id="UP000243498">
    <property type="component" value="Unassembled WGS sequence"/>
</dbReference>
<evidence type="ECO:0000256" key="1">
    <source>
        <dbReference type="SAM" id="MobiDB-lite"/>
    </source>
</evidence>
<evidence type="ECO:0000313" key="2">
    <source>
        <dbReference type="EMBL" id="OAA46911.1"/>
    </source>
</evidence>
<sequence length="278" mass="29231">MNSAARRVSLGPEPGLDDVDGFWHDLPVLPGHASSPTNRAKDAADADADGTRQPDGDVDALRWGGQSLGKGKGKGNQRQRSAGSGLDETAKSPGGLMQSLSGGRGPCQRRRWSGQVRSSPVSVLCMNRQSDDDKERRNQMGLGHSDSMHERMPEPGLGLGLGLGLMQVQVQQVQPSKTSDGTVWDCLSRGMVMVTVTRSLERSVYQDEGTEGLEVNSQPGGSNAGASFESVAKNKKRGCLGQAPDKAAAGARQNVARNPVGNDDGRRGGDGDKSLCLG</sequence>
<proteinExistence type="predicted"/>
<feature type="region of interest" description="Disordered" evidence="1">
    <location>
        <begin position="206"/>
        <end position="278"/>
    </location>
</feature>
<protein>
    <submittedName>
        <fullName evidence="2">Uncharacterized protein</fullName>
    </submittedName>
</protein>
<evidence type="ECO:0000313" key="3">
    <source>
        <dbReference type="Proteomes" id="UP000243498"/>
    </source>
</evidence>
<feature type="compositionally biased region" description="Basic and acidic residues" evidence="1">
    <location>
        <begin position="263"/>
        <end position="278"/>
    </location>
</feature>
<feature type="region of interest" description="Disordered" evidence="1">
    <location>
        <begin position="1"/>
        <end position="152"/>
    </location>
</feature>
<accession>A0A167GPJ6</accession>
<gene>
    <name evidence="2" type="ORF">NOR_02547</name>
</gene>
<feature type="compositionally biased region" description="Polar residues" evidence="1">
    <location>
        <begin position="215"/>
        <end position="225"/>
    </location>
</feature>
<comment type="caution">
    <text evidence="2">The sequence shown here is derived from an EMBL/GenBank/DDBJ whole genome shotgun (WGS) entry which is preliminary data.</text>
</comment>
<feature type="compositionally biased region" description="Basic and acidic residues" evidence="1">
    <location>
        <begin position="39"/>
        <end position="55"/>
    </location>
</feature>